<comment type="subunit">
    <text evidence="7">Consists of a catalytic RNA component (M1 or rnpB) and a protein subunit.</text>
</comment>
<evidence type="ECO:0000256" key="8">
    <source>
        <dbReference type="NCBIfam" id="TIGR00188"/>
    </source>
</evidence>
<dbReference type="GO" id="GO:0001682">
    <property type="term" value="P:tRNA 5'-leader removal"/>
    <property type="evidence" value="ECO:0007669"/>
    <property type="project" value="UniProtKB-UniRule"/>
</dbReference>
<dbReference type="RefSeq" id="WP_013279275.1">
    <property type="nucleotide sequence ID" value="NC_014378.1"/>
</dbReference>
<keyword evidence="5 7" id="KW-0378">Hydrolase</keyword>
<dbReference type="HOGENOM" id="CLU_117179_9_1_9"/>
<dbReference type="GO" id="GO:0042781">
    <property type="term" value="F:3'-tRNA processing endoribonuclease activity"/>
    <property type="evidence" value="ECO:0007669"/>
    <property type="project" value="TreeGrafter"/>
</dbReference>
<keyword evidence="2 7" id="KW-0819">tRNA processing</keyword>
<dbReference type="SUPFAM" id="SSF54211">
    <property type="entry name" value="Ribosomal protein S5 domain 2-like"/>
    <property type="match status" value="1"/>
</dbReference>
<keyword evidence="10" id="KW-1185">Reference proteome</keyword>
<evidence type="ECO:0000256" key="6">
    <source>
        <dbReference type="ARBA" id="ARBA00022884"/>
    </source>
</evidence>
<evidence type="ECO:0000256" key="4">
    <source>
        <dbReference type="ARBA" id="ARBA00022759"/>
    </source>
</evidence>
<dbReference type="InterPro" id="IPR020539">
    <property type="entry name" value="RNase_P_CS"/>
</dbReference>
<evidence type="ECO:0000256" key="7">
    <source>
        <dbReference type="HAMAP-Rule" id="MF_00227"/>
    </source>
</evidence>
<dbReference type="KEGG" id="aar:Acear_2353"/>
<dbReference type="GO" id="GO:0030677">
    <property type="term" value="C:ribonuclease P complex"/>
    <property type="evidence" value="ECO:0007669"/>
    <property type="project" value="TreeGrafter"/>
</dbReference>
<proteinExistence type="inferred from homology"/>
<organism evidence="9 10">
    <name type="scientific">Acetohalobium arabaticum (strain ATCC 49924 / DSM 5501 / Z-7288)</name>
    <dbReference type="NCBI Taxonomy" id="574087"/>
    <lineage>
        <taxon>Bacteria</taxon>
        <taxon>Bacillati</taxon>
        <taxon>Bacillota</taxon>
        <taxon>Clostridia</taxon>
        <taxon>Halanaerobiales</taxon>
        <taxon>Halobacteroidaceae</taxon>
        <taxon>Acetohalobium</taxon>
    </lineage>
</organism>
<evidence type="ECO:0000256" key="1">
    <source>
        <dbReference type="ARBA" id="ARBA00002663"/>
    </source>
</evidence>
<dbReference type="GO" id="GO:0004526">
    <property type="term" value="F:ribonuclease P activity"/>
    <property type="evidence" value="ECO:0007669"/>
    <property type="project" value="UniProtKB-UniRule"/>
</dbReference>
<keyword evidence="3 7" id="KW-0540">Nuclease</keyword>
<dbReference type="EC" id="3.1.26.5" evidence="7 8"/>
<dbReference type="NCBIfam" id="TIGR00188">
    <property type="entry name" value="rnpA"/>
    <property type="match status" value="1"/>
</dbReference>
<dbReference type="PANTHER" id="PTHR33992:SF1">
    <property type="entry name" value="RIBONUCLEASE P PROTEIN COMPONENT"/>
    <property type="match status" value="1"/>
</dbReference>
<dbReference type="Gene3D" id="3.30.230.10">
    <property type="match status" value="1"/>
</dbReference>
<accession>D9QUN3</accession>
<comment type="catalytic activity">
    <reaction evidence="7">
        <text>Endonucleolytic cleavage of RNA, removing 5'-extranucleotides from tRNA precursor.</text>
        <dbReference type="EC" id="3.1.26.5"/>
    </reaction>
</comment>
<dbReference type="eggNOG" id="COG0594">
    <property type="taxonomic scope" value="Bacteria"/>
</dbReference>
<name>D9QUN3_ACEAZ</name>
<evidence type="ECO:0000313" key="10">
    <source>
        <dbReference type="Proteomes" id="UP000001661"/>
    </source>
</evidence>
<gene>
    <name evidence="7" type="primary">rnpA</name>
    <name evidence="9" type="ordered locus">Acear_2353</name>
</gene>
<keyword evidence="6 7" id="KW-0694">RNA-binding</keyword>
<dbReference type="Pfam" id="PF00825">
    <property type="entry name" value="Ribonuclease_P"/>
    <property type="match status" value="1"/>
</dbReference>
<reference evidence="9 10" key="1">
    <citation type="journal article" date="2010" name="Stand. Genomic Sci.">
        <title>Complete genome sequence of Acetohalobium arabaticum type strain (Z-7288).</title>
        <authorList>
            <person name="Sikorski J."/>
            <person name="Lapidus A."/>
            <person name="Chertkov O."/>
            <person name="Lucas S."/>
            <person name="Copeland A."/>
            <person name="Glavina Del Rio T."/>
            <person name="Nolan M."/>
            <person name="Tice H."/>
            <person name="Cheng J.F."/>
            <person name="Han C."/>
            <person name="Brambilla E."/>
            <person name="Pitluck S."/>
            <person name="Liolios K."/>
            <person name="Ivanova N."/>
            <person name="Mavromatis K."/>
            <person name="Mikhailova N."/>
            <person name="Pati A."/>
            <person name="Bruce D."/>
            <person name="Detter C."/>
            <person name="Tapia R."/>
            <person name="Goodwin L."/>
            <person name="Chen A."/>
            <person name="Palaniappan K."/>
            <person name="Land M."/>
            <person name="Hauser L."/>
            <person name="Chang Y.J."/>
            <person name="Jeffries C.D."/>
            <person name="Rohde M."/>
            <person name="Goker M."/>
            <person name="Spring S."/>
            <person name="Woyke T."/>
            <person name="Bristow J."/>
            <person name="Eisen J.A."/>
            <person name="Markowitz V."/>
            <person name="Hugenholtz P."/>
            <person name="Kyrpides N.C."/>
            <person name="Klenk H.P."/>
        </authorList>
    </citation>
    <scope>NUCLEOTIDE SEQUENCE [LARGE SCALE GENOMIC DNA]</scope>
    <source>
        <strain evidence="10">ATCC 49924 / DSM 5501 / Z-7288</strain>
    </source>
</reference>
<keyword evidence="4 7" id="KW-0255">Endonuclease</keyword>
<dbReference type="Proteomes" id="UP000001661">
    <property type="component" value="Chromosome"/>
</dbReference>
<dbReference type="OrthoDB" id="9810867at2"/>
<evidence type="ECO:0000256" key="3">
    <source>
        <dbReference type="ARBA" id="ARBA00022722"/>
    </source>
</evidence>
<evidence type="ECO:0000256" key="5">
    <source>
        <dbReference type="ARBA" id="ARBA00022801"/>
    </source>
</evidence>
<dbReference type="PROSITE" id="PS00648">
    <property type="entry name" value="RIBONUCLEASE_P"/>
    <property type="match status" value="1"/>
</dbReference>
<dbReference type="AlphaFoldDB" id="D9QUN3"/>
<dbReference type="InterPro" id="IPR000100">
    <property type="entry name" value="RNase_P"/>
</dbReference>
<comment type="similarity">
    <text evidence="7">Belongs to the RnpA family.</text>
</comment>
<dbReference type="GO" id="GO:0000049">
    <property type="term" value="F:tRNA binding"/>
    <property type="evidence" value="ECO:0007669"/>
    <property type="project" value="UniProtKB-UniRule"/>
</dbReference>
<dbReference type="EMBL" id="CP002105">
    <property type="protein sequence ID" value="ADL13834.1"/>
    <property type="molecule type" value="Genomic_DNA"/>
</dbReference>
<evidence type="ECO:0000256" key="2">
    <source>
        <dbReference type="ARBA" id="ARBA00022694"/>
    </source>
</evidence>
<dbReference type="PANTHER" id="PTHR33992">
    <property type="entry name" value="RIBONUCLEASE P PROTEIN COMPONENT"/>
    <property type="match status" value="1"/>
</dbReference>
<comment type="function">
    <text evidence="1 7">RNaseP catalyzes the removal of the 5'-leader sequence from pre-tRNA to produce the mature 5'-terminus. It can also cleave other RNA substrates such as 4.5S RNA. The protein component plays an auxiliary but essential role in vivo by binding to the 5'-leader sequence and broadening the substrate specificity of the ribozyme.</text>
</comment>
<evidence type="ECO:0000313" key="9">
    <source>
        <dbReference type="EMBL" id="ADL13834.1"/>
    </source>
</evidence>
<sequence length="117" mass="13944">MDNKDESFPKSERLTKTHQFQQVYNHGYSIANNLIVMYMLKKKQKQRRIGFSVSKKIGNAVVRNRIKRILKEIYRRNKNKLITNIDLVLIGRKRISDSSYQEIKRAVFDLFEQAKII</sequence>
<dbReference type="STRING" id="574087.Acear_2353"/>
<dbReference type="HAMAP" id="MF_00227">
    <property type="entry name" value="RNase_P"/>
    <property type="match status" value="1"/>
</dbReference>
<protein>
    <recommendedName>
        <fullName evidence="7 8">Ribonuclease P protein component</fullName>
        <shortName evidence="7">RNase P protein</shortName>
        <shortName evidence="7">RNaseP protein</shortName>
        <ecNumber evidence="7 8">3.1.26.5</ecNumber>
    </recommendedName>
    <alternativeName>
        <fullName evidence="7">Protein C5</fullName>
    </alternativeName>
</protein>
<dbReference type="InterPro" id="IPR020568">
    <property type="entry name" value="Ribosomal_Su5_D2-typ_SF"/>
</dbReference>
<dbReference type="InterPro" id="IPR014721">
    <property type="entry name" value="Ribsml_uS5_D2-typ_fold_subgr"/>
</dbReference>